<protein>
    <recommendedName>
        <fullName evidence="9">Glycosyltransferase RgtA/B/C/D-like domain-containing protein</fullName>
    </recommendedName>
</protein>
<feature type="transmembrane region" description="Helical" evidence="8">
    <location>
        <begin position="206"/>
        <end position="226"/>
    </location>
</feature>
<name>A0A7V2ZKC9_9BACT</name>
<accession>A0A7V2ZKC9</accession>
<feature type="domain" description="Glycosyltransferase RgtA/B/C/D-like" evidence="9">
    <location>
        <begin position="68"/>
        <end position="221"/>
    </location>
</feature>
<feature type="transmembrane region" description="Helical" evidence="8">
    <location>
        <begin position="86"/>
        <end position="104"/>
    </location>
</feature>
<dbReference type="GO" id="GO:0009103">
    <property type="term" value="P:lipopolysaccharide biosynthetic process"/>
    <property type="evidence" value="ECO:0007669"/>
    <property type="project" value="UniProtKB-ARBA"/>
</dbReference>
<dbReference type="PANTHER" id="PTHR33908">
    <property type="entry name" value="MANNOSYLTRANSFERASE YKCB-RELATED"/>
    <property type="match status" value="1"/>
</dbReference>
<feature type="transmembrane region" description="Helical" evidence="8">
    <location>
        <begin position="12"/>
        <end position="34"/>
    </location>
</feature>
<keyword evidence="3" id="KW-0328">Glycosyltransferase</keyword>
<keyword evidence="5 8" id="KW-0812">Transmembrane</keyword>
<evidence type="ECO:0000256" key="1">
    <source>
        <dbReference type="ARBA" id="ARBA00004651"/>
    </source>
</evidence>
<evidence type="ECO:0000313" key="10">
    <source>
        <dbReference type="EMBL" id="HFI91614.1"/>
    </source>
</evidence>
<keyword evidence="2" id="KW-1003">Cell membrane</keyword>
<evidence type="ECO:0000256" key="2">
    <source>
        <dbReference type="ARBA" id="ARBA00022475"/>
    </source>
</evidence>
<feature type="transmembrane region" description="Helical" evidence="8">
    <location>
        <begin position="116"/>
        <end position="134"/>
    </location>
</feature>
<feature type="transmembrane region" description="Helical" evidence="8">
    <location>
        <begin position="168"/>
        <end position="194"/>
    </location>
</feature>
<comment type="caution">
    <text evidence="10">The sequence shown here is derived from an EMBL/GenBank/DDBJ whole genome shotgun (WGS) entry which is preliminary data.</text>
</comment>
<sequence length="488" mass="57889">MSTSSVAKSQKLILAGIIFSGILIRIYFFIGHIYSDDSYYSKLSDIFINNSDLSEYQGYPIFILRKIFIWMIAFSYKIFGMNEISSVIIPFILSIASLFLIYFYSKILFEDFKTRAIAVFLLAFFPLEVVFASIAFPDLTNVFFINFGLLILYYSINRQKYSQSVIAGLIFSLSFLIKEYFIYTIIFLLVILIYSYFIRKVILKQIIISLFVFLTFLIIESLYYKITRDNFFYRFSVLQQNYQYCWYDFFPYNVKELTNSDSYITNLAYHFLLSFKFLFLRRFYLFIPLISLVLVILNFRKRRFVLLSTWFAITLFALIFLPTSLDSYKPLNLERSWYIFPLIFPAILLVSERISKLKGFITVIFLFVYIIIAGIIMSGEYSKYFQVDSNREFKNYLHTLDNKLNYTDHFTLYGIELISGKTIKAINISNNNSLERNNLTGAYLLYNKRHLDELKLQGYKFPILVKINFDQIKPVKTIGDFQFYFFNH</sequence>
<keyword evidence="6 8" id="KW-1133">Transmembrane helix</keyword>
<gene>
    <name evidence="10" type="ORF">ENS31_08830</name>
</gene>
<dbReference type="AlphaFoldDB" id="A0A7V2ZKC9"/>
<feature type="transmembrane region" description="Helical" evidence="8">
    <location>
        <begin position="304"/>
        <end position="323"/>
    </location>
</feature>
<evidence type="ECO:0000256" key="8">
    <source>
        <dbReference type="SAM" id="Phobius"/>
    </source>
</evidence>
<evidence type="ECO:0000256" key="7">
    <source>
        <dbReference type="ARBA" id="ARBA00023136"/>
    </source>
</evidence>
<dbReference type="InterPro" id="IPR050297">
    <property type="entry name" value="LipidA_mod_glycosyltrf_83"/>
</dbReference>
<comment type="subcellular location">
    <subcellularLocation>
        <location evidence="1">Cell membrane</location>
        <topology evidence="1">Multi-pass membrane protein</topology>
    </subcellularLocation>
</comment>
<feature type="transmembrane region" description="Helical" evidence="8">
    <location>
        <begin position="335"/>
        <end position="352"/>
    </location>
</feature>
<keyword evidence="4" id="KW-0808">Transferase</keyword>
<dbReference type="EMBL" id="DSUJ01000008">
    <property type="protein sequence ID" value="HFI91614.1"/>
    <property type="molecule type" value="Genomic_DNA"/>
</dbReference>
<keyword evidence="7 8" id="KW-0472">Membrane</keyword>
<evidence type="ECO:0000256" key="6">
    <source>
        <dbReference type="ARBA" id="ARBA00022989"/>
    </source>
</evidence>
<dbReference type="Pfam" id="PF13231">
    <property type="entry name" value="PMT_2"/>
    <property type="match status" value="1"/>
</dbReference>
<feature type="transmembrane region" description="Helical" evidence="8">
    <location>
        <begin position="139"/>
        <end position="156"/>
    </location>
</feature>
<evidence type="ECO:0000256" key="3">
    <source>
        <dbReference type="ARBA" id="ARBA00022676"/>
    </source>
</evidence>
<dbReference type="PANTHER" id="PTHR33908:SF11">
    <property type="entry name" value="MEMBRANE PROTEIN"/>
    <property type="match status" value="1"/>
</dbReference>
<feature type="transmembrane region" description="Helical" evidence="8">
    <location>
        <begin position="279"/>
        <end position="297"/>
    </location>
</feature>
<proteinExistence type="predicted"/>
<dbReference type="GO" id="GO:0005886">
    <property type="term" value="C:plasma membrane"/>
    <property type="evidence" value="ECO:0007669"/>
    <property type="project" value="UniProtKB-SubCell"/>
</dbReference>
<reference evidence="10" key="1">
    <citation type="journal article" date="2020" name="mSystems">
        <title>Genome- and Community-Level Interaction Insights into Carbon Utilization and Element Cycling Functions of Hydrothermarchaeota in Hydrothermal Sediment.</title>
        <authorList>
            <person name="Zhou Z."/>
            <person name="Liu Y."/>
            <person name="Xu W."/>
            <person name="Pan J."/>
            <person name="Luo Z.H."/>
            <person name="Li M."/>
        </authorList>
    </citation>
    <scope>NUCLEOTIDE SEQUENCE [LARGE SCALE GENOMIC DNA]</scope>
    <source>
        <strain evidence="10">SpSt-479</strain>
    </source>
</reference>
<dbReference type="GO" id="GO:0016763">
    <property type="term" value="F:pentosyltransferase activity"/>
    <property type="evidence" value="ECO:0007669"/>
    <property type="project" value="TreeGrafter"/>
</dbReference>
<organism evidence="10">
    <name type="scientific">Ignavibacterium album</name>
    <dbReference type="NCBI Taxonomy" id="591197"/>
    <lineage>
        <taxon>Bacteria</taxon>
        <taxon>Pseudomonadati</taxon>
        <taxon>Ignavibacteriota</taxon>
        <taxon>Ignavibacteria</taxon>
        <taxon>Ignavibacteriales</taxon>
        <taxon>Ignavibacteriaceae</taxon>
        <taxon>Ignavibacterium</taxon>
    </lineage>
</organism>
<evidence type="ECO:0000256" key="4">
    <source>
        <dbReference type="ARBA" id="ARBA00022679"/>
    </source>
</evidence>
<feature type="transmembrane region" description="Helical" evidence="8">
    <location>
        <begin position="59"/>
        <end position="79"/>
    </location>
</feature>
<evidence type="ECO:0000259" key="9">
    <source>
        <dbReference type="Pfam" id="PF13231"/>
    </source>
</evidence>
<evidence type="ECO:0000256" key="5">
    <source>
        <dbReference type="ARBA" id="ARBA00022692"/>
    </source>
</evidence>
<feature type="transmembrane region" description="Helical" evidence="8">
    <location>
        <begin position="359"/>
        <end position="379"/>
    </location>
</feature>
<dbReference type="InterPro" id="IPR038731">
    <property type="entry name" value="RgtA/B/C-like"/>
</dbReference>